<feature type="compositionally biased region" description="Basic and acidic residues" evidence="1">
    <location>
        <begin position="79"/>
        <end position="96"/>
    </location>
</feature>
<accession>M1ANZ2</accession>
<name>M1ANZ2_SOLTU</name>
<organism evidence="2 3">
    <name type="scientific">Solanum tuberosum</name>
    <name type="common">Potato</name>
    <dbReference type="NCBI Taxonomy" id="4113"/>
    <lineage>
        <taxon>Eukaryota</taxon>
        <taxon>Viridiplantae</taxon>
        <taxon>Streptophyta</taxon>
        <taxon>Embryophyta</taxon>
        <taxon>Tracheophyta</taxon>
        <taxon>Spermatophyta</taxon>
        <taxon>Magnoliopsida</taxon>
        <taxon>eudicotyledons</taxon>
        <taxon>Gunneridae</taxon>
        <taxon>Pentapetalae</taxon>
        <taxon>asterids</taxon>
        <taxon>lamiids</taxon>
        <taxon>Solanales</taxon>
        <taxon>Solanaceae</taxon>
        <taxon>Solanoideae</taxon>
        <taxon>Solaneae</taxon>
        <taxon>Solanum</taxon>
    </lineage>
</organism>
<proteinExistence type="predicted"/>
<reference evidence="3" key="1">
    <citation type="journal article" date="2011" name="Nature">
        <title>Genome sequence and analysis of the tuber crop potato.</title>
        <authorList>
            <consortium name="The Potato Genome Sequencing Consortium"/>
        </authorList>
    </citation>
    <scope>NUCLEOTIDE SEQUENCE [LARGE SCALE GENOMIC DNA]</scope>
    <source>
        <strain evidence="3">cv. DM1-3 516 R44</strain>
    </source>
</reference>
<dbReference type="InterPro" id="IPR046934">
    <property type="entry name" value="PIR2-like"/>
</dbReference>
<evidence type="ECO:0000256" key="1">
    <source>
        <dbReference type="SAM" id="MobiDB-lite"/>
    </source>
</evidence>
<dbReference type="EnsemblPlants" id="PGSC0003DMT400026985">
    <property type="protein sequence ID" value="PGSC0003DMT400026985"/>
    <property type="gene ID" value="PGSC0003DMG400010409"/>
</dbReference>
<dbReference type="AlphaFoldDB" id="M1ANZ2"/>
<dbReference type="Proteomes" id="UP000011115">
    <property type="component" value="Unassembled WGS sequence"/>
</dbReference>
<protein>
    <submittedName>
        <fullName evidence="2">Uncharacterized protein</fullName>
    </submittedName>
</protein>
<dbReference type="Gramene" id="PGSC0003DMT400026985">
    <property type="protein sequence ID" value="PGSC0003DMT400026985"/>
    <property type="gene ID" value="PGSC0003DMG400010409"/>
</dbReference>
<dbReference type="HOGENOM" id="CLU_1920807_0_0_1"/>
<sequence>MQMLEENTRERIMKIEQVLVNINSMTETNNSHLNTLEMDNVELKKDMKALMLFTSVHAMNVKNALAREHEAIKKCQAADVEKHSSKKDLSTIKQEKTSLQQKKANRVVVTTREYPLVVTWRIRPRRGLIRAT</sequence>
<evidence type="ECO:0000313" key="2">
    <source>
        <dbReference type="EnsemblPlants" id="PGSC0003DMT400026985"/>
    </source>
</evidence>
<dbReference type="PANTHER" id="PTHR46405">
    <property type="entry name" value="OS05G0141500 PROTEIN"/>
    <property type="match status" value="1"/>
</dbReference>
<dbReference type="PANTHER" id="PTHR46405:SF9">
    <property type="entry name" value="E3 UBIQUITIN-PROTEIN LIGASE RF298"/>
    <property type="match status" value="1"/>
</dbReference>
<evidence type="ECO:0000313" key="3">
    <source>
        <dbReference type="Proteomes" id="UP000011115"/>
    </source>
</evidence>
<dbReference type="PaxDb" id="4113-PGSC0003DMT400026985"/>
<dbReference type="InParanoid" id="M1ANZ2"/>
<feature type="region of interest" description="Disordered" evidence="1">
    <location>
        <begin position="76"/>
        <end position="102"/>
    </location>
</feature>
<reference evidence="2" key="2">
    <citation type="submission" date="2015-06" db="UniProtKB">
        <authorList>
            <consortium name="EnsemblPlants"/>
        </authorList>
    </citation>
    <scope>IDENTIFICATION</scope>
    <source>
        <strain evidence="2">DM1-3 516 R44</strain>
    </source>
</reference>
<keyword evidence="3" id="KW-1185">Reference proteome</keyword>